<dbReference type="InterPro" id="IPR010632">
    <property type="entry name" value="DUF1221"/>
</dbReference>
<keyword evidence="4" id="KW-0808">Transferase</keyword>
<dbReference type="GO" id="GO:0007165">
    <property type="term" value="P:signal transduction"/>
    <property type="evidence" value="ECO:0007669"/>
    <property type="project" value="TreeGrafter"/>
</dbReference>
<dbReference type="Gene3D" id="1.10.510.10">
    <property type="entry name" value="Transferase(Phosphotransferase) domain 1"/>
    <property type="match status" value="1"/>
</dbReference>
<dbReference type="GO" id="GO:0005524">
    <property type="term" value="F:ATP binding"/>
    <property type="evidence" value="ECO:0007669"/>
    <property type="project" value="InterPro"/>
</dbReference>
<keyword evidence="2" id="KW-1133">Transmembrane helix</keyword>
<feature type="region of interest" description="Disordered" evidence="1">
    <location>
        <begin position="19"/>
        <end position="66"/>
    </location>
</feature>
<evidence type="ECO:0000313" key="4">
    <source>
        <dbReference type="EMBL" id="JAT57096.1"/>
    </source>
</evidence>
<organism evidence="4">
    <name type="scientific">Anthurium amnicola</name>
    <dbReference type="NCBI Taxonomy" id="1678845"/>
    <lineage>
        <taxon>Eukaryota</taxon>
        <taxon>Viridiplantae</taxon>
        <taxon>Streptophyta</taxon>
        <taxon>Embryophyta</taxon>
        <taxon>Tracheophyta</taxon>
        <taxon>Spermatophyta</taxon>
        <taxon>Magnoliopsida</taxon>
        <taxon>Liliopsida</taxon>
        <taxon>Araceae</taxon>
        <taxon>Pothoideae</taxon>
        <taxon>Potheae</taxon>
        <taxon>Anthurium</taxon>
    </lineage>
</organism>
<reference evidence="4" key="1">
    <citation type="submission" date="2015-07" db="EMBL/GenBank/DDBJ databases">
        <title>Transcriptome Assembly of Anthurium amnicola.</title>
        <authorList>
            <person name="Suzuki J."/>
        </authorList>
    </citation>
    <scope>NUCLEOTIDE SEQUENCE</scope>
</reference>
<keyword evidence="2" id="KW-0812">Transmembrane</keyword>
<feature type="domain" description="Protein kinase" evidence="3">
    <location>
        <begin position="364"/>
        <end position="636"/>
    </location>
</feature>
<dbReference type="InterPro" id="IPR001245">
    <property type="entry name" value="Ser-Thr/Tyr_kinase_cat_dom"/>
</dbReference>
<accession>A0A1D1YR49</accession>
<keyword evidence="2" id="KW-0472">Membrane</keyword>
<evidence type="ECO:0000256" key="1">
    <source>
        <dbReference type="SAM" id="MobiDB-lite"/>
    </source>
</evidence>
<dbReference type="InterPro" id="IPR050167">
    <property type="entry name" value="Ser_Thr_protein_kinase"/>
</dbReference>
<dbReference type="GO" id="GO:0004672">
    <property type="term" value="F:protein kinase activity"/>
    <property type="evidence" value="ECO:0007669"/>
    <property type="project" value="InterPro"/>
</dbReference>
<feature type="non-terminal residue" evidence="4">
    <location>
        <position position="1"/>
    </location>
</feature>
<dbReference type="GO" id="GO:0005737">
    <property type="term" value="C:cytoplasm"/>
    <property type="evidence" value="ECO:0007669"/>
    <property type="project" value="TreeGrafter"/>
</dbReference>
<dbReference type="FunFam" id="1.10.510.10:FF:000778">
    <property type="entry name" value="Kinase family protein"/>
    <property type="match status" value="1"/>
</dbReference>
<evidence type="ECO:0000259" key="3">
    <source>
        <dbReference type="PROSITE" id="PS50011"/>
    </source>
</evidence>
<feature type="compositionally biased region" description="Polar residues" evidence="1">
    <location>
        <begin position="733"/>
        <end position="745"/>
    </location>
</feature>
<gene>
    <name evidence="4" type="primary">PHY1_0</name>
    <name evidence="4" type="ORF">g.39372</name>
</gene>
<evidence type="ECO:0000256" key="2">
    <source>
        <dbReference type="SAM" id="Phobius"/>
    </source>
</evidence>
<feature type="region of interest" description="Disordered" evidence="1">
    <location>
        <begin position="697"/>
        <end position="817"/>
    </location>
</feature>
<dbReference type="EMBL" id="GDJX01010840">
    <property type="protein sequence ID" value="JAT57096.1"/>
    <property type="molecule type" value="Transcribed_RNA"/>
</dbReference>
<dbReference type="PANTHER" id="PTHR23257:SF969">
    <property type="entry name" value="INTEGRIN-LINKED PROTEIN KINASE"/>
    <property type="match status" value="1"/>
</dbReference>
<name>A0A1D1YR49_9ARAE</name>
<dbReference type="Pfam" id="PF06760">
    <property type="entry name" value="DUF1221"/>
    <property type="match status" value="1"/>
</dbReference>
<proteinExistence type="predicted"/>
<keyword evidence="4" id="KW-0418">Kinase</keyword>
<dbReference type="PANTHER" id="PTHR23257">
    <property type="entry name" value="SERINE-THREONINE PROTEIN KINASE"/>
    <property type="match status" value="1"/>
</dbReference>
<dbReference type="AlphaFoldDB" id="A0A1D1YR49"/>
<feature type="compositionally biased region" description="Low complexity" evidence="1">
    <location>
        <begin position="718"/>
        <end position="728"/>
    </location>
</feature>
<dbReference type="SUPFAM" id="SSF56112">
    <property type="entry name" value="Protein kinase-like (PK-like)"/>
    <property type="match status" value="1"/>
</dbReference>
<sequence>CFTHAGARRWFLIREEREGPARRTGEASKQGRRCRPGASGDRNSPAHHQLLHTDHPPSPSSPSSIQETLHSKGFIFQAFVIPISFAFVVAQEGLVRSFHRFLRRPVQLLLVISIKRRPRKGRYHRLCISVALSLSMEQLRQVGEVLGSLKALMAFQDEIRINKRQCCLLADAFDVAFEAITEEIRQNLNFDERLTKWKALEHPLKELHRVFREGEQYVRQCMEIKDWWAKAISLSQNIDCVQLHLHNLLWCIPVVLESIEAAGEISGCEEDAIYRKRLVYSKKYEKEWMDPKLFQSRFARQYLVSSNLCSRMDSVWKEDWWLLLDMISDKRRSMTKQENRLAELVEGSKGRIFPSSILVASKDYQVRRRLGNGSLCKEVQWMGESFAVRHFFGDIEPLVPEISLLSTLSHPNVMRLLCAFADDEKKECFLVMELMHKSLCEHIKEICGPRRRVPFSLPVAVDIMLQIARGMEYLHSQKICHGNLNPSNILVKTRSSAPDGHLLIKIAGIGLSSVKNSKASTNQTATNPCIWFAPEVLLEQEQTGDSGDSRYTEKADVYSFGMMCFELLTGKVPFEDGHLQGDKMSRNIRAGERPLFPFPSPKYLTNLTKRCWQTDPSQRPNFSSICRMLRYIKRFLLLNPDHSQPDPPVPPVDYYDLETSLSRRFTSWATTEPTPVSQVPFQMFAYRVVEREKTNVNIKDKSSESGSEGASVCGDENTLSSSSTLSDDPCSVPLNSLKPSAQLHSDANKKQPLKKTTANGKANVDSGQKPKGRAVRPPQLTPCGPSLRMNSESQLPPLMESPGRRKSRGHASDSEIA</sequence>
<dbReference type="Pfam" id="PF07714">
    <property type="entry name" value="PK_Tyr_Ser-Thr"/>
    <property type="match status" value="1"/>
</dbReference>
<dbReference type="PROSITE" id="PS50011">
    <property type="entry name" value="PROTEIN_KINASE_DOM"/>
    <property type="match status" value="1"/>
</dbReference>
<dbReference type="InterPro" id="IPR000719">
    <property type="entry name" value="Prot_kinase_dom"/>
</dbReference>
<dbReference type="InterPro" id="IPR011009">
    <property type="entry name" value="Kinase-like_dom_sf"/>
</dbReference>
<feature type="transmembrane region" description="Helical" evidence="2">
    <location>
        <begin position="74"/>
        <end position="95"/>
    </location>
</feature>
<protein>
    <submittedName>
        <fullName evidence="4">Light-sensor Protein kinase</fullName>
    </submittedName>
</protein>